<evidence type="ECO:0000256" key="5">
    <source>
        <dbReference type="ARBA" id="ARBA00022982"/>
    </source>
</evidence>
<dbReference type="GO" id="GO:0022900">
    <property type="term" value="P:electron transport chain"/>
    <property type="evidence" value="ECO:0007669"/>
    <property type="project" value="UniProtKB-UniRule"/>
</dbReference>
<keyword evidence="3 6" id="KW-0285">Flavoprotein</keyword>
<keyword evidence="4 6" id="KW-0288">FMN</keyword>
<dbReference type="Proteomes" id="UP000188273">
    <property type="component" value="Chromosome"/>
</dbReference>
<evidence type="ECO:0000256" key="4">
    <source>
        <dbReference type="ARBA" id="ARBA00022643"/>
    </source>
</evidence>
<comment type="function">
    <text evidence="6">Part of a membrane-bound complex that couples electron transfer with translocation of ions across the membrane.</text>
</comment>
<dbReference type="KEGG" id="pbu:L21SP3_00789"/>
<evidence type="ECO:0000313" key="10">
    <source>
        <dbReference type="Proteomes" id="UP000188273"/>
    </source>
</evidence>
<comment type="cofactor">
    <cofactor evidence="6">
        <name>FMN</name>
        <dbReference type="ChEBI" id="CHEBI:58210"/>
    </cofactor>
</comment>
<dbReference type="EC" id="7.-.-.-" evidence="6"/>
<feature type="modified residue" description="FMN phosphoryl threonine" evidence="6">
    <location>
        <position position="174"/>
    </location>
</feature>
<comment type="subcellular location">
    <subcellularLocation>
        <location evidence="6">Cell membrane</location>
        <topology evidence="6">Single-pass membrane protein</topology>
    </subcellularLocation>
</comment>
<gene>
    <name evidence="6 9" type="primary">rnfG</name>
    <name evidence="9" type="ORF">L21SP3_00789</name>
</gene>
<dbReference type="SMART" id="SM00900">
    <property type="entry name" value="FMN_bind"/>
    <property type="match status" value="1"/>
</dbReference>
<comment type="similarity">
    <text evidence="6">Belongs to the RnfG family.</text>
</comment>
<dbReference type="HAMAP" id="MF_00479">
    <property type="entry name" value="RsxG_RnfG"/>
    <property type="match status" value="1"/>
</dbReference>
<dbReference type="PANTHER" id="PTHR36118">
    <property type="entry name" value="ION-TRANSLOCATING OXIDOREDUCTASE COMPLEX SUBUNIT G"/>
    <property type="match status" value="1"/>
</dbReference>
<dbReference type="OrthoDB" id="9794010at2"/>
<dbReference type="STRING" id="1940790.L21SP3_00789"/>
<dbReference type="AlphaFoldDB" id="A0A1Q2HP46"/>
<dbReference type="InterPro" id="IPR007329">
    <property type="entry name" value="FMN-bd"/>
</dbReference>
<evidence type="ECO:0000313" key="9">
    <source>
        <dbReference type="EMBL" id="AQQ08995.1"/>
    </source>
</evidence>
<evidence type="ECO:0000259" key="8">
    <source>
        <dbReference type="SMART" id="SM00900"/>
    </source>
</evidence>
<dbReference type="GO" id="GO:0005886">
    <property type="term" value="C:plasma membrane"/>
    <property type="evidence" value="ECO:0007669"/>
    <property type="project" value="UniProtKB-SubCell"/>
</dbReference>
<keyword evidence="5 6" id="KW-0249">Electron transport</keyword>
<sequence>MANENKLVLFWKQSWLLVVGSLIFGLLLASVNYSLQPKIKQNKIDKLNESLNKVLPEAEDFEKVIDKEQFDFAEDKISVYKAKSSGETSGWAFTASGPGYADKIKMLIAVNPEFENIIGYSVLMSNETAGFGSKIKEPFYKDQFKGAPAKELELIKTGDETVIDKEIVAVSGATVTSKAVVKIFNKHISGIKEKLTEEGLLDE</sequence>
<dbReference type="Pfam" id="PF04205">
    <property type="entry name" value="FMN_bind"/>
    <property type="match status" value="1"/>
</dbReference>
<evidence type="ECO:0000256" key="7">
    <source>
        <dbReference type="SAM" id="Phobius"/>
    </source>
</evidence>
<name>A0A1Q2HP46_9BACT</name>
<dbReference type="PANTHER" id="PTHR36118:SF1">
    <property type="entry name" value="ION-TRANSLOCATING OXIDOREDUCTASE COMPLEX SUBUNIT G"/>
    <property type="match status" value="1"/>
</dbReference>
<evidence type="ECO:0000256" key="1">
    <source>
        <dbReference type="ARBA" id="ARBA00022448"/>
    </source>
</evidence>
<keyword evidence="6 7" id="KW-0472">Membrane</keyword>
<reference evidence="10" key="1">
    <citation type="submission" date="2017-02" db="EMBL/GenBank/DDBJ databases">
        <title>Comparative genomics and description of representatives of a novel lineage of planctomycetes thriving in anoxic sediments.</title>
        <authorList>
            <person name="Spring S."/>
            <person name="Bunk B."/>
            <person name="Sproer C."/>
            <person name="Klenk H.-P."/>
        </authorList>
    </citation>
    <scope>NUCLEOTIDE SEQUENCE [LARGE SCALE GENOMIC DNA]</scope>
    <source>
        <strain evidence="10">L21-RPul-D3</strain>
    </source>
</reference>
<accession>A0A1Q2HP46</accession>
<proteinExistence type="inferred from homology"/>
<keyword evidence="1 6" id="KW-0813">Transport</keyword>
<keyword evidence="10" id="KW-1185">Reference proteome</keyword>
<dbReference type="RefSeq" id="WP_077539457.1">
    <property type="nucleotide sequence ID" value="NZ_CP019633.1"/>
</dbReference>
<dbReference type="EMBL" id="CP019633">
    <property type="protein sequence ID" value="AQQ08995.1"/>
    <property type="molecule type" value="Genomic_DNA"/>
</dbReference>
<dbReference type="GO" id="GO:0009055">
    <property type="term" value="F:electron transfer activity"/>
    <property type="evidence" value="ECO:0007669"/>
    <property type="project" value="InterPro"/>
</dbReference>
<dbReference type="PIRSF" id="PIRSF006091">
    <property type="entry name" value="E_trnsport_RnfG"/>
    <property type="match status" value="1"/>
</dbReference>
<keyword evidence="2 6" id="KW-0597">Phosphoprotein</keyword>
<protein>
    <recommendedName>
        <fullName evidence="6">Ion-translocating oxidoreductase complex subunit G</fullName>
        <ecNumber evidence="6">7.-.-.-</ecNumber>
    </recommendedName>
    <alternativeName>
        <fullName evidence="6">Rnf electron transport complex subunit G</fullName>
    </alternativeName>
</protein>
<feature type="transmembrane region" description="Helical" evidence="7">
    <location>
        <begin position="15"/>
        <end position="35"/>
    </location>
</feature>
<dbReference type="InterPro" id="IPR010209">
    <property type="entry name" value="Ion_transpt_RnfG/RsxG"/>
</dbReference>
<evidence type="ECO:0000256" key="2">
    <source>
        <dbReference type="ARBA" id="ARBA00022553"/>
    </source>
</evidence>
<evidence type="ECO:0000256" key="3">
    <source>
        <dbReference type="ARBA" id="ARBA00022630"/>
    </source>
</evidence>
<evidence type="ECO:0000256" key="6">
    <source>
        <dbReference type="HAMAP-Rule" id="MF_00479"/>
    </source>
</evidence>
<keyword evidence="6 7" id="KW-0812">Transmembrane</keyword>
<keyword evidence="6" id="KW-1003">Cell membrane</keyword>
<keyword evidence="6" id="KW-1278">Translocase</keyword>
<feature type="domain" description="FMN-binding" evidence="8">
    <location>
        <begin position="99"/>
        <end position="191"/>
    </location>
</feature>
<comment type="subunit">
    <text evidence="6">The complex is composed of six subunits: RnfA, RnfB, RnfC, RnfD, RnfE and RnfG.</text>
</comment>
<organism evidence="9 10">
    <name type="scientific">Sedimentisphaera cyanobacteriorum</name>
    <dbReference type="NCBI Taxonomy" id="1940790"/>
    <lineage>
        <taxon>Bacteria</taxon>
        <taxon>Pseudomonadati</taxon>
        <taxon>Planctomycetota</taxon>
        <taxon>Phycisphaerae</taxon>
        <taxon>Sedimentisphaerales</taxon>
        <taxon>Sedimentisphaeraceae</taxon>
        <taxon>Sedimentisphaera</taxon>
    </lineage>
</organism>
<dbReference type="GO" id="GO:0010181">
    <property type="term" value="F:FMN binding"/>
    <property type="evidence" value="ECO:0007669"/>
    <property type="project" value="InterPro"/>
</dbReference>
<keyword evidence="6 7" id="KW-1133">Transmembrane helix</keyword>